<dbReference type="AlphaFoldDB" id="A0A5J4U505"/>
<dbReference type="Proteomes" id="UP000324800">
    <property type="component" value="Unassembled WGS sequence"/>
</dbReference>
<gene>
    <name evidence="2" type="ORF">EZS28_039451</name>
</gene>
<sequence length="79" mass="9382">MGKKQLPKHSQRTRYQIRNQLTLFQMVIAMLIMFPGQVTLPARDFGISTQQVYSMIRCHCRQTQFINDGHRMAVVMRIW</sequence>
<keyword evidence="1" id="KW-0472">Membrane</keyword>
<comment type="caution">
    <text evidence="2">The sequence shown here is derived from an EMBL/GenBank/DDBJ whole genome shotgun (WGS) entry which is preliminary data.</text>
</comment>
<evidence type="ECO:0000313" key="2">
    <source>
        <dbReference type="EMBL" id="KAA6365022.1"/>
    </source>
</evidence>
<evidence type="ECO:0000313" key="3">
    <source>
        <dbReference type="Proteomes" id="UP000324800"/>
    </source>
</evidence>
<keyword evidence="1" id="KW-0812">Transmembrane</keyword>
<dbReference type="EMBL" id="SNRW01020943">
    <property type="protein sequence ID" value="KAA6365022.1"/>
    <property type="molecule type" value="Genomic_DNA"/>
</dbReference>
<name>A0A5J4U505_9EUKA</name>
<proteinExistence type="predicted"/>
<feature type="transmembrane region" description="Helical" evidence="1">
    <location>
        <begin position="21"/>
        <end position="40"/>
    </location>
</feature>
<evidence type="ECO:0000256" key="1">
    <source>
        <dbReference type="SAM" id="Phobius"/>
    </source>
</evidence>
<reference evidence="2 3" key="1">
    <citation type="submission" date="2019-03" db="EMBL/GenBank/DDBJ databases">
        <title>Single cell metagenomics reveals metabolic interactions within the superorganism composed of flagellate Streblomastix strix and complex community of Bacteroidetes bacteria on its surface.</title>
        <authorList>
            <person name="Treitli S.C."/>
            <person name="Kolisko M."/>
            <person name="Husnik F."/>
            <person name="Keeling P."/>
            <person name="Hampl V."/>
        </authorList>
    </citation>
    <scope>NUCLEOTIDE SEQUENCE [LARGE SCALE GENOMIC DNA]</scope>
    <source>
        <strain evidence="2">ST1C</strain>
    </source>
</reference>
<organism evidence="2 3">
    <name type="scientific">Streblomastix strix</name>
    <dbReference type="NCBI Taxonomy" id="222440"/>
    <lineage>
        <taxon>Eukaryota</taxon>
        <taxon>Metamonada</taxon>
        <taxon>Preaxostyla</taxon>
        <taxon>Oxymonadida</taxon>
        <taxon>Streblomastigidae</taxon>
        <taxon>Streblomastix</taxon>
    </lineage>
</organism>
<accession>A0A5J4U505</accession>
<protein>
    <submittedName>
        <fullName evidence="2">Uncharacterized protein</fullName>
    </submittedName>
</protein>
<keyword evidence="1" id="KW-1133">Transmembrane helix</keyword>